<name>A0A834TLZ3_9FABA</name>
<protein>
    <submittedName>
        <fullName evidence="2">Uncharacterized protein</fullName>
    </submittedName>
</protein>
<proteinExistence type="predicted"/>
<gene>
    <name evidence="2" type="ORF">G2W53_021525</name>
</gene>
<reference evidence="2" key="1">
    <citation type="submission" date="2020-09" db="EMBL/GenBank/DDBJ databases">
        <title>Genome-Enabled Discovery of Anthraquinone Biosynthesis in Senna tora.</title>
        <authorList>
            <person name="Kang S.-H."/>
            <person name="Pandey R.P."/>
            <person name="Lee C.-M."/>
            <person name="Sim J.-S."/>
            <person name="Jeong J.-T."/>
            <person name="Choi B.-S."/>
            <person name="Jung M."/>
            <person name="Ginzburg D."/>
            <person name="Zhao K."/>
            <person name="Won S.Y."/>
            <person name="Oh T.-J."/>
            <person name="Yu Y."/>
            <person name="Kim N.-H."/>
            <person name="Lee O.R."/>
            <person name="Lee T.-H."/>
            <person name="Bashyal P."/>
            <person name="Kim T.-S."/>
            <person name="Lee W.-H."/>
            <person name="Kawkins C."/>
            <person name="Kim C.-K."/>
            <person name="Kim J.S."/>
            <person name="Ahn B.O."/>
            <person name="Rhee S.Y."/>
            <person name="Sohng J.K."/>
        </authorList>
    </citation>
    <scope>NUCLEOTIDE SEQUENCE</scope>
    <source>
        <tissue evidence="2">Leaf</tissue>
    </source>
</reference>
<keyword evidence="3" id="KW-1185">Reference proteome</keyword>
<evidence type="ECO:0000256" key="1">
    <source>
        <dbReference type="SAM" id="MobiDB-lite"/>
    </source>
</evidence>
<feature type="region of interest" description="Disordered" evidence="1">
    <location>
        <begin position="1"/>
        <end position="34"/>
    </location>
</feature>
<comment type="caution">
    <text evidence="2">The sequence shown here is derived from an EMBL/GenBank/DDBJ whole genome shotgun (WGS) entry which is preliminary data.</text>
</comment>
<dbReference type="EMBL" id="JAAIUW010000007">
    <property type="protein sequence ID" value="KAF7823381.1"/>
    <property type="molecule type" value="Genomic_DNA"/>
</dbReference>
<accession>A0A834TLZ3</accession>
<organism evidence="2 3">
    <name type="scientific">Senna tora</name>
    <dbReference type="NCBI Taxonomy" id="362788"/>
    <lineage>
        <taxon>Eukaryota</taxon>
        <taxon>Viridiplantae</taxon>
        <taxon>Streptophyta</taxon>
        <taxon>Embryophyta</taxon>
        <taxon>Tracheophyta</taxon>
        <taxon>Spermatophyta</taxon>
        <taxon>Magnoliopsida</taxon>
        <taxon>eudicotyledons</taxon>
        <taxon>Gunneridae</taxon>
        <taxon>Pentapetalae</taxon>
        <taxon>rosids</taxon>
        <taxon>fabids</taxon>
        <taxon>Fabales</taxon>
        <taxon>Fabaceae</taxon>
        <taxon>Caesalpinioideae</taxon>
        <taxon>Cassia clade</taxon>
        <taxon>Senna</taxon>
    </lineage>
</organism>
<dbReference type="AlphaFoldDB" id="A0A834TLZ3"/>
<evidence type="ECO:0000313" key="2">
    <source>
        <dbReference type="EMBL" id="KAF7823381.1"/>
    </source>
</evidence>
<sequence>MPNRDRYTEQSPIQNLARPKSSIHACGLKDTDKG</sequence>
<evidence type="ECO:0000313" key="3">
    <source>
        <dbReference type="Proteomes" id="UP000634136"/>
    </source>
</evidence>
<dbReference type="Proteomes" id="UP000634136">
    <property type="component" value="Unassembled WGS sequence"/>
</dbReference>